<dbReference type="Gramene" id="PUZ49243">
    <property type="protein sequence ID" value="PUZ49243"/>
    <property type="gene ID" value="GQ55_7G310900"/>
</dbReference>
<sequence length="99" mass="11109">MDKNSYRQYFSIKNMAHLVCSPCCPAGGICLPIRRARPGRLFMSTRRLPCGHVPTTGASCFLLIATLLIQSRDTDLASIAHHFYFIYYKELTVVASLVI</sequence>
<proteinExistence type="predicted"/>
<evidence type="ECO:0000313" key="1">
    <source>
        <dbReference type="EMBL" id="PUZ49243.1"/>
    </source>
</evidence>
<dbReference type="Proteomes" id="UP000244336">
    <property type="component" value="Chromosome 7"/>
</dbReference>
<dbReference type="EMBL" id="CM009755">
    <property type="protein sequence ID" value="PUZ49243.1"/>
    <property type="molecule type" value="Genomic_DNA"/>
</dbReference>
<evidence type="ECO:0000313" key="2">
    <source>
        <dbReference type="Proteomes" id="UP000244336"/>
    </source>
</evidence>
<reference evidence="1 2" key="1">
    <citation type="submission" date="2018-04" db="EMBL/GenBank/DDBJ databases">
        <title>WGS assembly of Panicum hallii var. hallii HAL2.</title>
        <authorList>
            <person name="Lovell J."/>
            <person name="Jenkins J."/>
            <person name="Lowry D."/>
            <person name="Mamidi S."/>
            <person name="Sreedasyam A."/>
            <person name="Weng X."/>
            <person name="Barry K."/>
            <person name="Bonette J."/>
            <person name="Campitelli B."/>
            <person name="Daum C."/>
            <person name="Gordon S."/>
            <person name="Gould B."/>
            <person name="Lipzen A."/>
            <person name="MacQueen A."/>
            <person name="Palacio-Mejia J."/>
            <person name="Plott C."/>
            <person name="Shakirov E."/>
            <person name="Shu S."/>
            <person name="Yoshinaga Y."/>
            <person name="Zane M."/>
            <person name="Rokhsar D."/>
            <person name="Grimwood J."/>
            <person name="Schmutz J."/>
            <person name="Juenger T."/>
        </authorList>
    </citation>
    <scope>NUCLEOTIDE SEQUENCE [LARGE SCALE GENOMIC DNA]</scope>
    <source>
        <strain evidence="2">cv. HAL2</strain>
    </source>
</reference>
<accession>A0A2T7D164</accession>
<protein>
    <submittedName>
        <fullName evidence="1">Uncharacterized protein</fullName>
    </submittedName>
</protein>
<gene>
    <name evidence="1" type="ORF">GQ55_7G310900</name>
</gene>
<keyword evidence="2" id="KW-1185">Reference proteome</keyword>
<dbReference type="AlphaFoldDB" id="A0A2T7D164"/>
<organism evidence="1 2">
    <name type="scientific">Panicum hallii var. hallii</name>
    <dbReference type="NCBI Taxonomy" id="1504633"/>
    <lineage>
        <taxon>Eukaryota</taxon>
        <taxon>Viridiplantae</taxon>
        <taxon>Streptophyta</taxon>
        <taxon>Embryophyta</taxon>
        <taxon>Tracheophyta</taxon>
        <taxon>Spermatophyta</taxon>
        <taxon>Magnoliopsida</taxon>
        <taxon>Liliopsida</taxon>
        <taxon>Poales</taxon>
        <taxon>Poaceae</taxon>
        <taxon>PACMAD clade</taxon>
        <taxon>Panicoideae</taxon>
        <taxon>Panicodae</taxon>
        <taxon>Paniceae</taxon>
        <taxon>Panicinae</taxon>
        <taxon>Panicum</taxon>
        <taxon>Panicum sect. Panicum</taxon>
    </lineage>
</organism>
<name>A0A2T7D164_9POAL</name>